<protein>
    <submittedName>
        <fullName evidence="1">Uncharacterized protein</fullName>
    </submittedName>
</protein>
<comment type="caution">
    <text evidence="1">The sequence shown here is derived from an EMBL/GenBank/DDBJ whole genome shotgun (WGS) entry which is preliminary data.</text>
</comment>
<keyword evidence="2" id="KW-1185">Reference proteome</keyword>
<reference evidence="1" key="1">
    <citation type="submission" date="2022-06" db="EMBL/GenBank/DDBJ databases">
        <title>Uncovering the hologenomic basis of an extraordinary plant invasion.</title>
        <authorList>
            <person name="Bieker V.C."/>
            <person name="Martin M.D."/>
            <person name="Gilbert T."/>
            <person name="Hodgins K."/>
            <person name="Battlay P."/>
            <person name="Petersen B."/>
            <person name="Wilson J."/>
        </authorList>
    </citation>
    <scope>NUCLEOTIDE SEQUENCE</scope>
    <source>
        <strain evidence="1">AA19_3_7</strain>
        <tissue evidence="1">Leaf</tissue>
    </source>
</reference>
<evidence type="ECO:0000313" key="1">
    <source>
        <dbReference type="EMBL" id="KAI7737819.1"/>
    </source>
</evidence>
<proteinExistence type="predicted"/>
<organism evidence="1 2">
    <name type="scientific">Ambrosia artemisiifolia</name>
    <name type="common">Common ragweed</name>
    <dbReference type="NCBI Taxonomy" id="4212"/>
    <lineage>
        <taxon>Eukaryota</taxon>
        <taxon>Viridiplantae</taxon>
        <taxon>Streptophyta</taxon>
        <taxon>Embryophyta</taxon>
        <taxon>Tracheophyta</taxon>
        <taxon>Spermatophyta</taxon>
        <taxon>Magnoliopsida</taxon>
        <taxon>eudicotyledons</taxon>
        <taxon>Gunneridae</taxon>
        <taxon>Pentapetalae</taxon>
        <taxon>asterids</taxon>
        <taxon>campanulids</taxon>
        <taxon>Asterales</taxon>
        <taxon>Asteraceae</taxon>
        <taxon>Asteroideae</taxon>
        <taxon>Heliantheae alliance</taxon>
        <taxon>Heliantheae</taxon>
        <taxon>Ambrosia</taxon>
    </lineage>
</organism>
<dbReference type="Proteomes" id="UP001206925">
    <property type="component" value="Unassembled WGS sequence"/>
</dbReference>
<evidence type="ECO:0000313" key="2">
    <source>
        <dbReference type="Proteomes" id="UP001206925"/>
    </source>
</evidence>
<gene>
    <name evidence="1" type="ORF">M8C21_028755</name>
</gene>
<accession>A0AAD5CAE5</accession>
<dbReference type="AlphaFoldDB" id="A0AAD5CAE5"/>
<name>A0AAD5CAE5_AMBAR</name>
<sequence length="61" mass="7013">MKVTARQHQYIVHGYHRPLSVEYWSSKEGCLSLLLQVMLGRDCVWPLVVNNPLKGSMNLIC</sequence>
<dbReference type="EMBL" id="JAMZMK010008948">
    <property type="protein sequence ID" value="KAI7737819.1"/>
    <property type="molecule type" value="Genomic_DNA"/>
</dbReference>